<protein>
    <submittedName>
        <fullName evidence="1">Transcriptional regulator</fullName>
    </submittedName>
</protein>
<proteinExistence type="predicted"/>
<organism evidence="1 2">
    <name type="scientific">Pelomonas nitida</name>
    <dbReference type="NCBI Taxonomy" id="3299027"/>
    <lineage>
        <taxon>Bacteria</taxon>
        <taxon>Pseudomonadati</taxon>
        <taxon>Pseudomonadota</taxon>
        <taxon>Betaproteobacteria</taxon>
        <taxon>Burkholderiales</taxon>
        <taxon>Sphaerotilaceae</taxon>
        <taxon>Roseateles</taxon>
    </lineage>
</organism>
<dbReference type="InterPro" id="IPR036086">
    <property type="entry name" value="ParB/Sulfiredoxin_sf"/>
</dbReference>
<reference evidence="1 2" key="1">
    <citation type="submission" date="2024-09" db="EMBL/GenBank/DDBJ databases">
        <title>Novel species of the genus Pelomonas and Roseateles isolated from streams.</title>
        <authorList>
            <person name="Lu H."/>
        </authorList>
    </citation>
    <scope>NUCLEOTIDE SEQUENCE [LARGE SCALE GENOMIC DNA]</scope>
    <source>
        <strain evidence="1 2">BYS96W</strain>
    </source>
</reference>
<evidence type="ECO:0000313" key="2">
    <source>
        <dbReference type="Proteomes" id="UP001606305"/>
    </source>
</evidence>
<dbReference type="Gene3D" id="3.90.1530.10">
    <property type="entry name" value="Conserved hypothetical protein from pyrococcus furiosus pfu- 392566-001, ParB domain"/>
    <property type="match status" value="1"/>
</dbReference>
<dbReference type="EMBL" id="JBIGIA010000002">
    <property type="protein sequence ID" value="MFG6455775.1"/>
    <property type="molecule type" value="Genomic_DNA"/>
</dbReference>
<keyword evidence="2" id="KW-1185">Reference proteome</keyword>
<dbReference type="SUPFAM" id="SSF110849">
    <property type="entry name" value="ParB/Sulfiredoxin"/>
    <property type="match status" value="1"/>
</dbReference>
<name>A0ABW7G1H9_9BURK</name>
<dbReference type="RefSeq" id="WP_394486436.1">
    <property type="nucleotide sequence ID" value="NZ_JBIGIA010000002.1"/>
</dbReference>
<dbReference type="Proteomes" id="UP001606305">
    <property type="component" value="Unassembled WGS sequence"/>
</dbReference>
<gene>
    <name evidence="1" type="ORF">ACG00X_02915</name>
</gene>
<comment type="caution">
    <text evidence="1">The sequence shown here is derived from an EMBL/GenBank/DDBJ whole genome shotgun (WGS) entry which is preliminary data.</text>
</comment>
<dbReference type="CDD" id="cd16400">
    <property type="entry name" value="ParB_Srx_like_nuclease"/>
    <property type="match status" value="1"/>
</dbReference>
<evidence type="ECO:0000313" key="1">
    <source>
        <dbReference type="EMBL" id="MFG6455775.1"/>
    </source>
</evidence>
<sequence>MTVTGQTVLEHAVQHRLSQRLEHGAPPPEPYVVSIRPVHALRPSECVDQAKVIELADTVRCKGHWTQPVPIEASTGLVMDGNHRLQVAQLLGLRYLPCVPLRYDDPRVSVACWRTGQPFELRQIFQVVEQQVLLPFKTTRHHFAPGLPRTEIPLDLLMAWQPGRNDVFQAFPTTPNLAQQQQP</sequence>
<accession>A0ABW7G1H9</accession>